<evidence type="ECO:0000313" key="1">
    <source>
        <dbReference type="EMBL" id="GAV56697.1"/>
    </source>
</evidence>
<dbReference type="PANTHER" id="PTHR35046:SF23">
    <property type="entry name" value="NUCLEOTIDYLTRANSFERASE, RIBONUCLEASE H"/>
    <property type="match status" value="1"/>
</dbReference>
<dbReference type="CDD" id="cd00303">
    <property type="entry name" value="retropepsin_like"/>
    <property type="match status" value="1"/>
</dbReference>
<dbReference type="Pfam" id="PF13650">
    <property type="entry name" value="Asp_protease_2"/>
    <property type="match status" value="1"/>
</dbReference>
<sequence>WLRNNIFHTKCTSKGKTCNVIIDGGSCENVVSKTMVEKLGLKTEKHPWPYRLLWFRKGNEVTMDKRCLVQFSIGHKYHDELWCDVVPMDAFHMLLGRSWQYGRRTKHNGFKNTYAFKKDGVTIILGPTDMRKNTKEMDNNLLSRSAFEEAVEESNAAFALVVVEENEGSNIIPSQVLPLLDVFKDVVSEELPSGLPPMRDIQHCIDFVLRAVILNRSAYQMSPKESYIGRYNSC</sequence>
<proteinExistence type="predicted"/>
<dbReference type="EMBL" id="BDDD01000005">
    <property type="protein sequence ID" value="GAV56697.1"/>
    <property type="molecule type" value="Genomic_DNA"/>
</dbReference>
<keyword evidence="1" id="KW-0378">Hydrolase</keyword>
<evidence type="ECO:0000313" key="2">
    <source>
        <dbReference type="Proteomes" id="UP000187406"/>
    </source>
</evidence>
<dbReference type="OrthoDB" id="1934635at2759"/>
<accession>A0A1Q3ALS4</accession>
<dbReference type="InParanoid" id="A0A1Q3ALS4"/>
<protein>
    <submittedName>
        <fullName evidence="1">Asp_protease_2 domain-containing protein</fullName>
    </submittedName>
</protein>
<comment type="caution">
    <text evidence="1">The sequence shown here is derived from an EMBL/GenBank/DDBJ whole genome shotgun (WGS) entry which is preliminary data.</text>
</comment>
<feature type="non-terminal residue" evidence="1">
    <location>
        <position position="1"/>
    </location>
</feature>
<organism evidence="1 2">
    <name type="scientific">Cephalotus follicularis</name>
    <name type="common">Albany pitcher plant</name>
    <dbReference type="NCBI Taxonomy" id="3775"/>
    <lineage>
        <taxon>Eukaryota</taxon>
        <taxon>Viridiplantae</taxon>
        <taxon>Streptophyta</taxon>
        <taxon>Embryophyta</taxon>
        <taxon>Tracheophyta</taxon>
        <taxon>Spermatophyta</taxon>
        <taxon>Magnoliopsida</taxon>
        <taxon>eudicotyledons</taxon>
        <taxon>Gunneridae</taxon>
        <taxon>Pentapetalae</taxon>
        <taxon>rosids</taxon>
        <taxon>fabids</taxon>
        <taxon>Oxalidales</taxon>
        <taxon>Cephalotaceae</taxon>
        <taxon>Cephalotus</taxon>
    </lineage>
</organism>
<keyword evidence="1" id="KW-0645">Protease</keyword>
<dbReference type="Proteomes" id="UP000187406">
    <property type="component" value="Unassembled WGS sequence"/>
</dbReference>
<dbReference type="GO" id="GO:0008233">
    <property type="term" value="F:peptidase activity"/>
    <property type="evidence" value="ECO:0007669"/>
    <property type="project" value="UniProtKB-KW"/>
</dbReference>
<dbReference type="GO" id="GO:0006508">
    <property type="term" value="P:proteolysis"/>
    <property type="evidence" value="ECO:0007669"/>
    <property type="project" value="UniProtKB-KW"/>
</dbReference>
<gene>
    <name evidence="1" type="ORF">CFOL_v3_00239</name>
</gene>
<name>A0A1Q3ALS4_CEPFO</name>
<dbReference type="Gene3D" id="2.40.70.10">
    <property type="entry name" value="Acid Proteases"/>
    <property type="match status" value="1"/>
</dbReference>
<dbReference type="InterPro" id="IPR021109">
    <property type="entry name" value="Peptidase_aspartic_dom_sf"/>
</dbReference>
<keyword evidence="2" id="KW-1185">Reference proteome</keyword>
<dbReference type="PANTHER" id="PTHR35046">
    <property type="entry name" value="ZINC KNUCKLE (CCHC-TYPE) FAMILY PROTEIN"/>
    <property type="match status" value="1"/>
</dbReference>
<reference evidence="2" key="1">
    <citation type="submission" date="2016-04" db="EMBL/GenBank/DDBJ databases">
        <title>Cephalotus genome sequencing.</title>
        <authorList>
            <person name="Fukushima K."/>
            <person name="Hasebe M."/>
            <person name="Fang X."/>
        </authorList>
    </citation>
    <scope>NUCLEOTIDE SEQUENCE [LARGE SCALE GENOMIC DNA]</scope>
    <source>
        <strain evidence="2">cv. St1</strain>
    </source>
</reference>
<dbReference type="AlphaFoldDB" id="A0A1Q3ALS4"/>